<dbReference type="RefSeq" id="WP_149436400.1">
    <property type="nucleotide sequence ID" value="NZ_VTPX01000009.1"/>
</dbReference>
<keyword evidence="4" id="KW-1185">Reference proteome</keyword>
<organism evidence="3 4">
    <name type="scientific">Salinicola corii</name>
    <dbReference type="NCBI Taxonomy" id="2606937"/>
    <lineage>
        <taxon>Bacteria</taxon>
        <taxon>Pseudomonadati</taxon>
        <taxon>Pseudomonadota</taxon>
        <taxon>Gammaproteobacteria</taxon>
        <taxon>Oceanospirillales</taxon>
        <taxon>Halomonadaceae</taxon>
        <taxon>Salinicola</taxon>
    </lineage>
</organism>
<gene>
    <name evidence="3" type="ORF">F0A16_15980</name>
</gene>
<accession>A0A640WBW8</accession>
<sequence>MTPDRILRKIERCLALSCSANEHEAGTALRQAQHLMDEYGVSEIDVAASTIDRVAVKSPTGRKPPRWLDHLASLVNAAFGTATVYEPRPTFESWQGYFAFLGEASQVRIAAYAFEVLQRQLISDRKSFLNGMHKRAKRVTKIRRADAYALAWVAGAYEHIVPVQKTEASVAAIAHFQQRFYPQLEAMEAIDRGQRRDDQRAMARGYAAGRNARLHGGVDRDQHKELSHG</sequence>
<feature type="domain" description="DUF7168" evidence="2">
    <location>
        <begin position="49"/>
        <end position="189"/>
    </location>
</feature>
<feature type="domain" description="DUF2786" evidence="1">
    <location>
        <begin position="5"/>
        <end position="43"/>
    </location>
</feature>
<dbReference type="Pfam" id="PF10979">
    <property type="entry name" value="DUF2786"/>
    <property type="match status" value="1"/>
</dbReference>
<evidence type="ECO:0000259" key="1">
    <source>
        <dbReference type="Pfam" id="PF10979"/>
    </source>
</evidence>
<reference evidence="3 4" key="1">
    <citation type="submission" date="2019-08" db="EMBL/GenBank/DDBJ databases">
        <title>Bioinformatics analysis of the strain L3 and L5.</title>
        <authorList>
            <person name="Li X."/>
        </authorList>
    </citation>
    <scope>NUCLEOTIDE SEQUENCE [LARGE SCALE GENOMIC DNA]</scope>
    <source>
        <strain evidence="3 4">L3</strain>
    </source>
</reference>
<dbReference type="EMBL" id="VTPX01000009">
    <property type="protein sequence ID" value="KAA0016989.1"/>
    <property type="molecule type" value="Genomic_DNA"/>
</dbReference>
<dbReference type="Pfam" id="PF23771">
    <property type="entry name" value="DUF7168"/>
    <property type="match status" value="1"/>
</dbReference>
<name>A0A640WBW8_9GAMM</name>
<evidence type="ECO:0000259" key="2">
    <source>
        <dbReference type="Pfam" id="PF23771"/>
    </source>
</evidence>
<evidence type="ECO:0000313" key="4">
    <source>
        <dbReference type="Proteomes" id="UP000466024"/>
    </source>
</evidence>
<proteinExistence type="predicted"/>
<evidence type="ECO:0000313" key="3">
    <source>
        <dbReference type="EMBL" id="KAA0016989.1"/>
    </source>
</evidence>
<dbReference type="InterPro" id="IPR055592">
    <property type="entry name" value="DUF7168"/>
</dbReference>
<comment type="caution">
    <text evidence="3">The sequence shown here is derived from an EMBL/GenBank/DDBJ whole genome shotgun (WGS) entry which is preliminary data.</text>
</comment>
<dbReference type="InterPro" id="IPR024498">
    <property type="entry name" value="DUF2786"/>
</dbReference>
<protein>
    <submittedName>
        <fullName evidence="3">DUF2786 domain-containing protein</fullName>
    </submittedName>
</protein>
<dbReference type="Proteomes" id="UP000466024">
    <property type="component" value="Unassembled WGS sequence"/>
</dbReference>
<dbReference type="AlphaFoldDB" id="A0A640WBW8"/>
<dbReference type="PIRSF" id="PIRSF028111">
    <property type="entry name" value="UCP028111"/>
    <property type="match status" value="1"/>
</dbReference>
<dbReference type="InterPro" id="IPR016868">
    <property type="entry name" value="Phage_B3_Orf5"/>
</dbReference>